<keyword evidence="2" id="KW-1185">Reference proteome</keyword>
<reference evidence="1" key="1">
    <citation type="submission" date="2021-05" db="EMBL/GenBank/DDBJ databases">
        <title>Comparative genomics of three Colletotrichum scovillei strains and genetic complementation revealed genes involved fungal growth and virulence on chili pepper.</title>
        <authorList>
            <person name="Hsieh D.-K."/>
            <person name="Chuang S.-C."/>
            <person name="Chen C.-Y."/>
            <person name="Chao Y.-T."/>
            <person name="Lu M.-Y.J."/>
            <person name="Lee M.-H."/>
            <person name="Shih M.-C."/>
        </authorList>
    </citation>
    <scope>NUCLEOTIDE SEQUENCE</scope>
    <source>
        <strain evidence="1">Coll-153</strain>
    </source>
</reference>
<dbReference type="EMBL" id="JAESDN010000011">
    <property type="protein sequence ID" value="KAG7044274.1"/>
    <property type="molecule type" value="Genomic_DNA"/>
</dbReference>
<accession>A0A9P7UAQ2</accession>
<comment type="caution">
    <text evidence="1">The sequence shown here is derived from an EMBL/GenBank/DDBJ whole genome shotgun (WGS) entry which is preliminary data.</text>
</comment>
<dbReference type="Proteomes" id="UP000699042">
    <property type="component" value="Unassembled WGS sequence"/>
</dbReference>
<sequence length="69" mass="7605">MPSVTRKPGGKPTMTLLRYAPNACHRVTPPISPATLTENPTIGVEERSQDPGVYHSLRGQFFNSKKWGP</sequence>
<evidence type="ECO:0000313" key="1">
    <source>
        <dbReference type="EMBL" id="KAG7044274.1"/>
    </source>
</evidence>
<organism evidence="1 2">
    <name type="scientific">Colletotrichum scovillei</name>
    <dbReference type="NCBI Taxonomy" id="1209932"/>
    <lineage>
        <taxon>Eukaryota</taxon>
        <taxon>Fungi</taxon>
        <taxon>Dikarya</taxon>
        <taxon>Ascomycota</taxon>
        <taxon>Pezizomycotina</taxon>
        <taxon>Sordariomycetes</taxon>
        <taxon>Hypocreomycetidae</taxon>
        <taxon>Glomerellales</taxon>
        <taxon>Glomerellaceae</taxon>
        <taxon>Colletotrichum</taxon>
        <taxon>Colletotrichum acutatum species complex</taxon>
    </lineage>
</organism>
<dbReference type="AlphaFoldDB" id="A0A9P7UAQ2"/>
<evidence type="ECO:0000313" key="2">
    <source>
        <dbReference type="Proteomes" id="UP000699042"/>
    </source>
</evidence>
<proteinExistence type="predicted"/>
<protein>
    <submittedName>
        <fullName evidence="1">Uncharacterized protein</fullName>
    </submittedName>
</protein>
<gene>
    <name evidence="1" type="ORF">JMJ77_012089</name>
</gene>
<name>A0A9P7UAQ2_9PEZI</name>